<reference evidence="6 7" key="2">
    <citation type="journal article" date="2017" name="Int. J. Syst. Evol. Microbiol.">
        <title>Mycobacterium stephanolepidis sp. nov., a rapidly growing species related to Mycobacterium chelonae, isolated from marine teleost fish, Stephanolepis cirrhifer.</title>
        <authorList>
            <person name="Fukano H."/>
            <person name="Wada S."/>
            <person name="Kurata O."/>
            <person name="Katayama K."/>
            <person name="Fujiwara N."/>
            <person name="Hoshino Y."/>
        </authorList>
    </citation>
    <scope>NUCLEOTIDE SEQUENCE [LARGE SCALE GENOMIC DNA]</scope>
    <source>
        <strain evidence="6 7">NJB0901</strain>
    </source>
</reference>
<dbReference type="InterPro" id="IPR011251">
    <property type="entry name" value="Luciferase-like_dom"/>
</dbReference>
<dbReference type="InterPro" id="IPR036661">
    <property type="entry name" value="Luciferase-like_sf"/>
</dbReference>
<keyword evidence="7" id="KW-1185">Reference proteome</keyword>
<evidence type="ECO:0000256" key="3">
    <source>
        <dbReference type="ARBA" id="ARBA00023002"/>
    </source>
</evidence>
<name>A0A1Z4EWN8_9MYCO</name>
<dbReference type="PANTHER" id="PTHR42847:SF4">
    <property type="entry name" value="ALKANESULFONATE MONOOXYGENASE-RELATED"/>
    <property type="match status" value="1"/>
</dbReference>
<dbReference type="GO" id="GO:0008726">
    <property type="term" value="F:alkanesulfonate monooxygenase activity"/>
    <property type="evidence" value="ECO:0007669"/>
    <property type="project" value="TreeGrafter"/>
</dbReference>
<keyword evidence="2" id="KW-0288">FMN</keyword>
<evidence type="ECO:0000313" key="7">
    <source>
        <dbReference type="Proteomes" id="UP000217954"/>
    </source>
</evidence>
<keyword evidence="1" id="KW-0285">Flavoprotein</keyword>
<evidence type="ECO:0000259" key="5">
    <source>
        <dbReference type="Pfam" id="PF00296"/>
    </source>
</evidence>
<evidence type="ECO:0000256" key="4">
    <source>
        <dbReference type="ARBA" id="ARBA00023033"/>
    </source>
</evidence>
<sequence>MRAGMQYGIVLTTGDAGDVAELAALAEEAGWDAIFGWEPVWGVDAWVALTAAAMRTTRIKLGTMLTPLSRRKPWDLASTTATLDRLSGGRVILSVGMGALHDNWLAFERDQGRKTRAELLDEGLDVLFGLWAGQPFGYEGRHYRVTPTTLMVPDRPVQTPRITTWCVGLSGARKSMSRAARCDGLLPNITTADGQFDANPPLGRWLDAAREIHSLRGELGCTDAYDVVYETTTDWKDLDATREKIATLHDGGYTWYLDSDWHTEHNDPLAALRTRVESGPPR</sequence>
<dbReference type="Proteomes" id="UP000217954">
    <property type="component" value="Chromosome"/>
</dbReference>
<dbReference type="EMBL" id="AP018165">
    <property type="protein sequence ID" value="BAX97357.1"/>
    <property type="molecule type" value="Genomic_DNA"/>
</dbReference>
<dbReference type="PANTHER" id="PTHR42847">
    <property type="entry name" value="ALKANESULFONATE MONOOXYGENASE"/>
    <property type="match status" value="1"/>
</dbReference>
<proteinExistence type="predicted"/>
<dbReference type="Gene3D" id="3.20.20.30">
    <property type="entry name" value="Luciferase-like domain"/>
    <property type="match status" value="1"/>
</dbReference>
<gene>
    <name evidence="6" type="ORF">MSTE_02042</name>
</gene>
<dbReference type="SUPFAM" id="SSF51679">
    <property type="entry name" value="Bacterial luciferase-like"/>
    <property type="match status" value="1"/>
</dbReference>
<reference evidence="7" key="1">
    <citation type="journal article" date="2017" name="Genome Announc.">
        <title>Complete Genome Sequence of Mycobacterium stephanolepidis.</title>
        <authorList>
            <person name="Fukano H."/>
            <person name="Yoshida M."/>
            <person name="Katayama Y."/>
            <person name="Omatsu T."/>
            <person name="Mizutani T."/>
            <person name="Kurata O."/>
            <person name="Wada S."/>
            <person name="Hoshino Y."/>
        </authorList>
    </citation>
    <scope>NUCLEOTIDE SEQUENCE [LARGE SCALE GENOMIC DNA]</scope>
    <source>
        <strain evidence="7">NJB0901</strain>
    </source>
</reference>
<dbReference type="InterPro" id="IPR050172">
    <property type="entry name" value="SsuD_RutA_monooxygenase"/>
</dbReference>
<feature type="domain" description="Luciferase-like" evidence="5">
    <location>
        <begin position="13"/>
        <end position="192"/>
    </location>
</feature>
<organism evidence="6 7">
    <name type="scientific">[Mycobacterium] stephanolepidis</name>
    <dbReference type="NCBI Taxonomy" id="1520670"/>
    <lineage>
        <taxon>Bacteria</taxon>
        <taxon>Bacillati</taxon>
        <taxon>Actinomycetota</taxon>
        <taxon>Actinomycetes</taxon>
        <taxon>Mycobacteriales</taxon>
        <taxon>Mycobacteriaceae</taxon>
        <taxon>Mycobacteroides</taxon>
    </lineage>
</organism>
<keyword evidence="4" id="KW-0503">Monooxygenase</keyword>
<evidence type="ECO:0000256" key="2">
    <source>
        <dbReference type="ARBA" id="ARBA00022643"/>
    </source>
</evidence>
<accession>A0A1Z4EWN8</accession>
<evidence type="ECO:0000256" key="1">
    <source>
        <dbReference type="ARBA" id="ARBA00022630"/>
    </source>
</evidence>
<evidence type="ECO:0000313" key="6">
    <source>
        <dbReference type="EMBL" id="BAX97357.1"/>
    </source>
</evidence>
<protein>
    <submittedName>
        <fullName evidence="6">Luciferase-like protein</fullName>
    </submittedName>
</protein>
<keyword evidence="3" id="KW-0560">Oxidoreductase</keyword>
<dbReference type="KEGG" id="mste:MSTE_02042"/>
<dbReference type="GO" id="GO:0046306">
    <property type="term" value="P:alkanesulfonate catabolic process"/>
    <property type="evidence" value="ECO:0007669"/>
    <property type="project" value="TreeGrafter"/>
</dbReference>
<dbReference type="AlphaFoldDB" id="A0A1Z4EWN8"/>
<dbReference type="Pfam" id="PF00296">
    <property type="entry name" value="Bac_luciferase"/>
    <property type="match status" value="1"/>
</dbReference>